<reference evidence="3" key="1">
    <citation type="journal article" date="2015" name="Genome Announc.">
        <title>Draft genome sequence of the fungus Penicillium brasilianum MG11.</title>
        <authorList>
            <person name="Horn F."/>
            <person name="Linde J."/>
            <person name="Mattern D.J."/>
            <person name="Walther G."/>
            <person name="Guthke R."/>
            <person name="Brakhage A.A."/>
            <person name="Valiante V."/>
        </authorList>
    </citation>
    <scope>NUCLEOTIDE SEQUENCE [LARGE SCALE GENOMIC DNA]</scope>
    <source>
        <strain evidence="3">MG11</strain>
    </source>
</reference>
<feature type="compositionally biased region" description="Polar residues" evidence="1">
    <location>
        <begin position="1"/>
        <end position="18"/>
    </location>
</feature>
<dbReference type="Proteomes" id="UP000042958">
    <property type="component" value="Unassembled WGS sequence"/>
</dbReference>
<evidence type="ECO:0000313" key="2">
    <source>
        <dbReference type="EMBL" id="CEJ61821.1"/>
    </source>
</evidence>
<feature type="compositionally biased region" description="Polar residues" evidence="1">
    <location>
        <begin position="283"/>
        <end position="296"/>
    </location>
</feature>
<feature type="region of interest" description="Disordered" evidence="1">
    <location>
        <begin position="544"/>
        <end position="566"/>
    </location>
</feature>
<sequence length="672" mass="74864">MAQRQLSQTLPKNFTFPSLCSDGPRTPERESAQIEVPPPPRHSFSSCRLPRVRVRSGTDVCERINLDLFRFQGSLSSQDVPVPSIEYPQGGSPSDATYSDDLANDDRFLAPPRQRLIFKTPPAQVRGMPFDGGDSEQMWPSWDETPGLARNIQRPGTACSDSSCESVETLASRPSVGGSCTSVESDAFDHSFVLEIAKEPGTESPSLPERKQVQRALVKDKLWTREMDNHLWNTYQMYLQDPTITPFKQTPGSIPPLGVTARVARRAKRTWDSSRRLSFAHTLPTQSNDRSGSSTPRARESSVYPAWPRSDAKTRCRLKHLCRRKLSISPYYHRIMQSRSPEPMADTLGIPAETRVSDFASNTNAYATRDLGVSLISADPSNVLAQLAKQPVPGDSESGWFNNAIVPTALPTCSAPQPPTQLHQFPAIDPHNLPPRLGSPFVYSTWGPGGSRRHATDVPQSARRETIHVPNRRPRRTTNLENTPRDMDDVFTSDVHAQNEDQDEDVQTRLEHFLRENKFQSIGKGRVRVRNRGATTSGAVAPRDVDQLFSPPSSLNSSQAEGEETTPVTKTPINHFLNLSGENIKRLGSPFKVESAFKRRDAPGRFIRHAPSLSEPFAKGSIMPYAETSTNPTPFQAQEKTAEPTLRNPFEEGLSDAERIRRQIQNMSSLRQ</sequence>
<dbReference type="OrthoDB" id="419770at2759"/>
<feature type="region of interest" description="Disordered" evidence="1">
    <location>
        <begin position="1"/>
        <end position="44"/>
    </location>
</feature>
<evidence type="ECO:0000256" key="1">
    <source>
        <dbReference type="SAM" id="MobiDB-lite"/>
    </source>
</evidence>
<dbReference type="AlphaFoldDB" id="A0A0F7U0N8"/>
<dbReference type="EMBL" id="CDHK01000012">
    <property type="protein sequence ID" value="CEJ61821.1"/>
    <property type="molecule type" value="Genomic_DNA"/>
</dbReference>
<feature type="region of interest" description="Disordered" evidence="1">
    <location>
        <begin position="444"/>
        <end position="487"/>
    </location>
</feature>
<dbReference type="STRING" id="104259.A0A0F7U0N8"/>
<feature type="region of interest" description="Disordered" evidence="1">
    <location>
        <begin position="275"/>
        <end position="305"/>
    </location>
</feature>
<feature type="compositionally biased region" description="Polar residues" evidence="1">
    <location>
        <begin position="550"/>
        <end position="566"/>
    </location>
</feature>
<organism evidence="2 3">
    <name type="scientific">Penicillium brasilianum</name>
    <dbReference type="NCBI Taxonomy" id="104259"/>
    <lineage>
        <taxon>Eukaryota</taxon>
        <taxon>Fungi</taxon>
        <taxon>Dikarya</taxon>
        <taxon>Ascomycota</taxon>
        <taxon>Pezizomycotina</taxon>
        <taxon>Eurotiomycetes</taxon>
        <taxon>Eurotiomycetidae</taxon>
        <taxon>Eurotiales</taxon>
        <taxon>Aspergillaceae</taxon>
        <taxon>Penicillium</taxon>
    </lineage>
</organism>
<accession>A0A0F7U0N8</accession>
<evidence type="ECO:0000313" key="3">
    <source>
        <dbReference type="Proteomes" id="UP000042958"/>
    </source>
</evidence>
<protein>
    <submittedName>
        <fullName evidence="2">Uncharacterized protein</fullName>
    </submittedName>
</protein>
<name>A0A0F7U0N8_PENBI</name>
<proteinExistence type="predicted"/>
<keyword evidence="3" id="KW-1185">Reference proteome</keyword>
<feature type="region of interest" description="Disordered" evidence="1">
    <location>
        <begin position="79"/>
        <end position="100"/>
    </location>
</feature>
<gene>
    <name evidence="2" type="ORF">PMG11_10338</name>
</gene>